<dbReference type="RefSeq" id="WP_242960159.1">
    <property type="nucleotide sequence ID" value="NZ_FUWV01000001.1"/>
</dbReference>
<keyword evidence="8" id="KW-0406">Ion transport</keyword>
<dbReference type="GO" id="GO:0005886">
    <property type="term" value="C:plasma membrane"/>
    <property type="evidence" value="ECO:0007669"/>
    <property type="project" value="UniProtKB-SubCell"/>
</dbReference>
<feature type="transmembrane region" description="Helical" evidence="10">
    <location>
        <begin position="141"/>
        <end position="161"/>
    </location>
</feature>
<dbReference type="PANTHER" id="PTHR32024:SF1">
    <property type="entry name" value="KTR SYSTEM POTASSIUM UPTAKE PROTEIN B"/>
    <property type="match status" value="1"/>
</dbReference>
<dbReference type="Pfam" id="PF02386">
    <property type="entry name" value="TrkH"/>
    <property type="match status" value="1"/>
</dbReference>
<feature type="transmembrane region" description="Helical" evidence="10">
    <location>
        <begin position="240"/>
        <end position="259"/>
    </location>
</feature>
<evidence type="ECO:0000256" key="5">
    <source>
        <dbReference type="ARBA" id="ARBA00022692"/>
    </source>
</evidence>
<dbReference type="PANTHER" id="PTHR32024">
    <property type="entry name" value="TRK SYSTEM POTASSIUM UPTAKE PROTEIN TRKG-RELATED"/>
    <property type="match status" value="1"/>
</dbReference>
<comment type="subcellular location">
    <subcellularLocation>
        <location evidence="1">Cell membrane</location>
        <topology evidence="1">Multi-pass membrane protein</topology>
    </subcellularLocation>
</comment>
<gene>
    <name evidence="11" type="ORF">SAMN02745973_00316</name>
</gene>
<evidence type="ECO:0000313" key="12">
    <source>
        <dbReference type="Proteomes" id="UP000196365"/>
    </source>
</evidence>
<keyword evidence="3" id="KW-1003">Cell membrane</keyword>
<evidence type="ECO:0000256" key="9">
    <source>
        <dbReference type="ARBA" id="ARBA00023136"/>
    </source>
</evidence>
<protein>
    <submittedName>
        <fullName evidence="11">Trk system potassium uptake protein TrkH</fullName>
    </submittedName>
</protein>
<dbReference type="NCBIfam" id="TIGR00933">
    <property type="entry name" value="2a38"/>
    <property type="match status" value="1"/>
</dbReference>
<dbReference type="AlphaFoldDB" id="A0A1T4K371"/>
<evidence type="ECO:0000256" key="2">
    <source>
        <dbReference type="ARBA" id="ARBA00022448"/>
    </source>
</evidence>
<evidence type="ECO:0000256" key="1">
    <source>
        <dbReference type="ARBA" id="ARBA00004651"/>
    </source>
</evidence>
<dbReference type="EMBL" id="FUWV01000001">
    <property type="protein sequence ID" value="SJZ36902.1"/>
    <property type="molecule type" value="Genomic_DNA"/>
</dbReference>
<dbReference type="GO" id="GO:0015379">
    <property type="term" value="F:potassium:chloride symporter activity"/>
    <property type="evidence" value="ECO:0007669"/>
    <property type="project" value="InterPro"/>
</dbReference>
<feature type="transmembrane region" description="Helical" evidence="10">
    <location>
        <begin position="25"/>
        <end position="43"/>
    </location>
</feature>
<feature type="transmembrane region" description="Helical" evidence="10">
    <location>
        <begin position="361"/>
        <end position="379"/>
    </location>
</feature>
<evidence type="ECO:0000256" key="3">
    <source>
        <dbReference type="ARBA" id="ARBA00022475"/>
    </source>
</evidence>
<accession>A0A1T4K371</accession>
<feature type="transmembrane region" description="Helical" evidence="10">
    <location>
        <begin position="307"/>
        <end position="340"/>
    </location>
</feature>
<feature type="transmembrane region" description="Helical" evidence="10">
    <location>
        <begin position="55"/>
        <end position="74"/>
    </location>
</feature>
<name>A0A1T4K371_9FIRM</name>
<dbReference type="InterPro" id="IPR003445">
    <property type="entry name" value="Cat_transpt"/>
</dbReference>
<reference evidence="11 12" key="1">
    <citation type="submission" date="2017-02" db="EMBL/GenBank/DDBJ databases">
        <authorList>
            <person name="Peterson S.W."/>
        </authorList>
    </citation>
    <scope>NUCLEOTIDE SEQUENCE [LARGE SCALE GENOMIC DNA]</scope>
    <source>
        <strain evidence="11 12">DSM 15102</strain>
    </source>
</reference>
<keyword evidence="4" id="KW-0633">Potassium transport</keyword>
<keyword evidence="12" id="KW-1185">Reference proteome</keyword>
<evidence type="ECO:0000256" key="10">
    <source>
        <dbReference type="SAM" id="Phobius"/>
    </source>
</evidence>
<organism evidence="11 12">
    <name type="scientific">Garciella nitratireducens DSM 15102</name>
    <dbReference type="NCBI Taxonomy" id="1121911"/>
    <lineage>
        <taxon>Bacteria</taxon>
        <taxon>Bacillati</taxon>
        <taxon>Bacillota</taxon>
        <taxon>Clostridia</taxon>
        <taxon>Eubacteriales</taxon>
        <taxon>Eubacteriaceae</taxon>
        <taxon>Garciella</taxon>
    </lineage>
</organism>
<evidence type="ECO:0000256" key="7">
    <source>
        <dbReference type="ARBA" id="ARBA00022989"/>
    </source>
</evidence>
<evidence type="ECO:0000256" key="4">
    <source>
        <dbReference type="ARBA" id="ARBA00022538"/>
    </source>
</evidence>
<dbReference type="InterPro" id="IPR004772">
    <property type="entry name" value="TrkH"/>
</dbReference>
<evidence type="ECO:0000256" key="8">
    <source>
        <dbReference type="ARBA" id="ARBA00023065"/>
    </source>
</evidence>
<evidence type="ECO:0000313" key="11">
    <source>
        <dbReference type="EMBL" id="SJZ36902.1"/>
    </source>
</evidence>
<sequence length="459" mass="50307">MKKTDLLNFNIFNSIKILNLQPQQILVIGFLIIIFIGGFLLNLPISSKDGESIGLLNALFTATSAVCVTGLVVVDTATHWTIFGKVVIILLIQIGGLGFMTMTTLFFLIMKKKISIKERLILQESLNQNTLSGIVRFSKHILIFTFLTEGIGAVILSFYFIPEFGITKGIGMSIFHSISAFCNAGFDLIGNFRSLTPFVGGWIINFTIMGLIVIGGLGFSVVLDMMEHKKLKRMGTHSKLVLLITTILILLGAFTLYILERGNPATIKNLPLKSRVLACFFQSVSPRTAGFNTLDLSQLRISSKFLIIILMFIGGSPGSTAGGIKTTTIGVLMVTVVSVLQGKEDIEIFKRRVAFNVIRKALSIIMISFFLVVIITMLLSSTEEASFMEILFETVSAFGTVGLSLGITSSLSIFGKIIIMITMFIGRLGPLTIGYAIVKRQGKKGKRNYRYPKGHIMVG</sequence>
<keyword evidence="5 10" id="KW-0812">Transmembrane</keyword>
<dbReference type="Proteomes" id="UP000196365">
    <property type="component" value="Unassembled WGS sequence"/>
</dbReference>
<keyword evidence="9 10" id="KW-0472">Membrane</keyword>
<keyword evidence="2" id="KW-0813">Transport</keyword>
<keyword evidence="7 10" id="KW-1133">Transmembrane helix</keyword>
<feature type="transmembrane region" description="Helical" evidence="10">
    <location>
        <begin position="199"/>
        <end position="219"/>
    </location>
</feature>
<proteinExistence type="predicted"/>
<feature type="transmembrane region" description="Helical" evidence="10">
    <location>
        <begin position="413"/>
        <end position="438"/>
    </location>
</feature>
<feature type="transmembrane region" description="Helical" evidence="10">
    <location>
        <begin position="86"/>
        <end position="109"/>
    </location>
</feature>
<keyword evidence="6" id="KW-0630">Potassium</keyword>
<evidence type="ECO:0000256" key="6">
    <source>
        <dbReference type="ARBA" id="ARBA00022958"/>
    </source>
</evidence>